<dbReference type="KEGG" id="ptp:RCA23_c24440"/>
<reference evidence="1 2" key="1">
    <citation type="journal article" date="2014" name="ISME J.">
        <title>Adaptation of an abundant Roseobacter RCA organism to pelagic systems revealed by genomic and transcriptomic analyses.</title>
        <authorList>
            <person name="Voget S."/>
            <person name="Wemheuer B."/>
            <person name="Brinkhoff T."/>
            <person name="Vollmers J."/>
            <person name="Dietrich S."/>
            <person name="Giebel H.A."/>
            <person name="Beardsley C."/>
            <person name="Sardemann C."/>
            <person name="Bakenhus I."/>
            <person name="Billerbeck S."/>
            <person name="Daniel R."/>
            <person name="Simon M."/>
        </authorList>
    </citation>
    <scope>NUCLEOTIDE SEQUENCE [LARGE SCALE GENOMIC DNA]</scope>
    <source>
        <strain evidence="1 2">RCA23</strain>
    </source>
</reference>
<organism evidence="1 2">
    <name type="scientific">Planktomarina temperata RCA23</name>
    <dbReference type="NCBI Taxonomy" id="666509"/>
    <lineage>
        <taxon>Bacteria</taxon>
        <taxon>Pseudomonadati</taxon>
        <taxon>Pseudomonadota</taxon>
        <taxon>Alphaproteobacteria</taxon>
        <taxon>Rhodobacterales</taxon>
        <taxon>Paracoccaceae</taxon>
        <taxon>Planktomarina</taxon>
    </lineage>
</organism>
<proteinExistence type="predicted"/>
<evidence type="ECO:0000313" key="2">
    <source>
        <dbReference type="Proteomes" id="UP000028680"/>
    </source>
</evidence>
<name>A0AAN0RKJ9_9RHOB</name>
<evidence type="ECO:0000313" key="1">
    <source>
        <dbReference type="EMBL" id="AII87966.1"/>
    </source>
</evidence>
<dbReference type="Proteomes" id="UP000028680">
    <property type="component" value="Chromosome"/>
</dbReference>
<protein>
    <submittedName>
        <fullName evidence="1">Uncharacterized protein</fullName>
    </submittedName>
</protein>
<dbReference type="EMBL" id="CP003984">
    <property type="protein sequence ID" value="AII87966.1"/>
    <property type="molecule type" value="Genomic_DNA"/>
</dbReference>
<sequence length="92" mass="10515">MKQLSRLAKLIFEIEIDLGLSDLSQPEKLVLMAAHEQSDADGQFQTHQLLSHPLSAKMARPTFFRALKQLEQKELLLRNPEKKRGLYSVAQT</sequence>
<gene>
    <name evidence="1" type="ORF">RCA23_c24440</name>
</gene>
<keyword evidence="2" id="KW-1185">Reference proteome</keyword>
<dbReference type="AlphaFoldDB" id="A0AAN0RKJ9"/>
<accession>A0AAN0RKJ9</accession>